<reference evidence="1" key="3">
    <citation type="submission" date="2022-06" db="UniProtKB">
        <authorList>
            <consortium name="EnsemblPlants"/>
        </authorList>
    </citation>
    <scope>IDENTIFICATION</scope>
</reference>
<protein>
    <submittedName>
        <fullName evidence="1">Uncharacterized protein</fullName>
    </submittedName>
</protein>
<keyword evidence="2" id="KW-1185">Reference proteome</keyword>
<dbReference type="EnsemblPlants" id="TuG1812G0500004477.01.T01">
    <property type="protein sequence ID" value="TuG1812G0500004477.01.T01.cds397929"/>
    <property type="gene ID" value="TuG1812G0500004477.01"/>
</dbReference>
<proteinExistence type="predicted"/>
<reference evidence="2" key="1">
    <citation type="journal article" date="2013" name="Nature">
        <title>Draft genome of the wheat A-genome progenitor Triticum urartu.</title>
        <authorList>
            <person name="Ling H.Q."/>
            <person name="Zhao S."/>
            <person name="Liu D."/>
            <person name="Wang J."/>
            <person name="Sun H."/>
            <person name="Zhang C."/>
            <person name="Fan H."/>
            <person name="Li D."/>
            <person name="Dong L."/>
            <person name="Tao Y."/>
            <person name="Gao C."/>
            <person name="Wu H."/>
            <person name="Li Y."/>
            <person name="Cui Y."/>
            <person name="Guo X."/>
            <person name="Zheng S."/>
            <person name="Wang B."/>
            <person name="Yu K."/>
            <person name="Liang Q."/>
            <person name="Yang W."/>
            <person name="Lou X."/>
            <person name="Chen J."/>
            <person name="Feng M."/>
            <person name="Jian J."/>
            <person name="Zhang X."/>
            <person name="Luo G."/>
            <person name="Jiang Y."/>
            <person name="Liu J."/>
            <person name="Wang Z."/>
            <person name="Sha Y."/>
            <person name="Zhang B."/>
            <person name="Wu H."/>
            <person name="Tang D."/>
            <person name="Shen Q."/>
            <person name="Xue P."/>
            <person name="Zou S."/>
            <person name="Wang X."/>
            <person name="Liu X."/>
            <person name="Wang F."/>
            <person name="Yang Y."/>
            <person name="An X."/>
            <person name="Dong Z."/>
            <person name="Zhang K."/>
            <person name="Zhang X."/>
            <person name="Luo M.C."/>
            <person name="Dvorak J."/>
            <person name="Tong Y."/>
            <person name="Wang J."/>
            <person name="Yang H."/>
            <person name="Li Z."/>
            <person name="Wang D."/>
            <person name="Zhang A."/>
            <person name="Wang J."/>
        </authorList>
    </citation>
    <scope>NUCLEOTIDE SEQUENCE</scope>
    <source>
        <strain evidence="2">cv. G1812</strain>
    </source>
</reference>
<organism evidence="1 2">
    <name type="scientific">Triticum urartu</name>
    <name type="common">Red wild einkorn</name>
    <name type="synonym">Crithodium urartu</name>
    <dbReference type="NCBI Taxonomy" id="4572"/>
    <lineage>
        <taxon>Eukaryota</taxon>
        <taxon>Viridiplantae</taxon>
        <taxon>Streptophyta</taxon>
        <taxon>Embryophyta</taxon>
        <taxon>Tracheophyta</taxon>
        <taxon>Spermatophyta</taxon>
        <taxon>Magnoliopsida</taxon>
        <taxon>Liliopsida</taxon>
        <taxon>Poales</taxon>
        <taxon>Poaceae</taxon>
        <taxon>BOP clade</taxon>
        <taxon>Pooideae</taxon>
        <taxon>Triticodae</taxon>
        <taxon>Triticeae</taxon>
        <taxon>Triticinae</taxon>
        <taxon>Triticum</taxon>
    </lineage>
</organism>
<dbReference type="Proteomes" id="UP000015106">
    <property type="component" value="Chromosome 5"/>
</dbReference>
<accession>A0A8R7QGI2</accession>
<evidence type="ECO:0000313" key="1">
    <source>
        <dbReference type="EnsemblPlants" id="TuG1812G0500004477.01.T01.cds397929"/>
    </source>
</evidence>
<evidence type="ECO:0000313" key="2">
    <source>
        <dbReference type="Proteomes" id="UP000015106"/>
    </source>
</evidence>
<name>A0A8R7QGI2_TRIUA</name>
<dbReference type="Gramene" id="TuG1812G0500004477.01.T01">
    <property type="protein sequence ID" value="TuG1812G0500004477.01.T01.cds397929"/>
    <property type="gene ID" value="TuG1812G0500004477.01"/>
</dbReference>
<sequence>MKAQEGEEGEQRHREAMARAGRVPLALPHGRWSSVLLLIPLVPRRSWSVRYGQ</sequence>
<reference evidence="1" key="2">
    <citation type="submission" date="2018-03" db="EMBL/GenBank/DDBJ databases">
        <title>The Triticum urartu genome reveals the dynamic nature of wheat genome evolution.</title>
        <authorList>
            <person name="Ling H."/>
            <person name="Ma B."/>
            <person name="Shi X."/>
            <person name="Liu H."/>
            <person name="Dong L."/>
            <person name="Sun H."/>
            <person name="Cao Y."/>
            <person name="Gao Q."/>
            <person name="Zheng S."/>
            <person name="Li Y."/>
            <person name="Yu Y."/>
            <person name="Du H."/>
            <person name="Qi M."/>
            <person name="Li Y."/>
            <person name="Yu H."/>
            <person name="Cui Y."/>
            <person name="Wang N."/>
            <person name="Chen C."/>
            <person name="Wu H."/>
            <person name="Zhao Y."/>
            <person name="Zhang J."/>
            <person name="Li Y."/>
            <person name="Zhou W."/>
            <person name="Zhang B."/>
            <person name="Hu W."/>
            <person name="Eijk M."/>
            <person name="Tang J."/>
            <person name="Witsenboer H."/>
            <person name="Zhao S."/>
            <person name="Li Z."/>
            <person name="Zhang A."/>
            <person name="Wang D."/>
            <person name="Liang C."/>
        </authorList>
    </citation>
    <scope>NUCLEOTIDE SEQUENCE [LARGE SCALE GENOMIC DNA]</scope>
    <source>
        <strain evidence="1">cv. G1812</strain>
    </source>
</reference>
<dbReference type="AlphaFoldDB" id="A0A8R7QGI2"/>